<dbReference type="EMBL" id="OZ034826">
    <property type="protein sequence ID" value="CAL1681109.1"/>
    <property type="molecule type" value="Genomic_DNA"/>
</dbReference>
<accession>A0AAV2NMR0</accession>
<evidence type="ECO:0000313" key="1">
    <source>
        <dbReference type="EMBL" id="CAL1681109.1"/>
    </source>
</evidence>
<proteinExistence type="predicted"/>
<keyword evidence="2" id="KW-1185">Reference proteome</keyword>
<dbReference type="Proteomes" id="UP001497644">
    <property type="component" value="Chromosome 3"/>
</dbReference>
<evidence type="ECO:0000313" key="2">
    <source>
        <dbReference type="Proteomes" id="UP001497644"/>
    </source>
</evidence>
<evidence type="ECO:0008006" key="3">
    <source>
        <dbReference type="Google" id="ProtNLM"/>
    </source>
</evidence>
<gene>
    <name evidence="1" type="ORF">LPLAT_LOCUS7259</name>
</gene>
<name>A0AAV2NMR0_9HYME</name>
<organism evidence="1 2">
    <name type="scientific">Lasius platythorax</name>
    <dbReference type="NCBI Taxonomy" id="488582"/>
    <lineage>
        <taxon>Eukaryota</taxon>
        <taxon>Metazoa</taxon>
        <taxon>Ecdysozoa</taxon>
        <taxon>Arthropoda</taxon>
        <taxon>Hexapoda</taxon>
        <taxon>Insecta</taxon>
        <taxon>Pterygota</taxon>
        <taxon>Neoptera</taxon>
        <taxon>Endopterygota</taxon>
        <taxon>Hymenoptera</taxon>
        <taxon>Apocrita</taxon>
        <taxon>Aculeata</taxon>
        <taxon>Formicoidea</taxon>
        <taxon>Formicidae</taxon>
        <taxon>Formicinae</taxon>
        <taxon>Lasius</taxon>
        <taxon>Lasius</taxon>
    </lineage>
</organism>
<protein>
    <recommendedName>
        <fullName evidence="3">Reverse transcriptase zinc-binding domain-containing protein</fullName>
    </recommendedName>
</protein>
<sequence>MVSLNRLISGHTSLADSLFRHQIIKSPACECGDLNQSANHIFWQCPLFDKERTALLSSLRAIFNTNPLCIEQLLHIMNAKTIDALARFIDAVFIRIL</sequence>
<dbReference type="AlphaFoldDB" id="A0AAV2NMR0"/>
<reference evidence="1" key="1">
    <citation type="submission" date="2024-04" db="EMBL/GenBank/DDBJ databases">
        <authorList>
            <consortium name="Molecular Ecology Group"/>
        </authorList>
    </citation>
    <scope>NUCLEOTIDE SEQUENCE</scope>
</reference>